<sequence>MSALTGCASEQKPPAQPESTSAQASGNKPAEQGLRLYIFACGDIDILDVSIFHPGTGQGEKKRLGASCYLVVHPKGSLAWDTGLPDELAKSPAGKKDDFAVERMPKTLASQYKEIGVDPASVGFLGISHMHSDHNGNANLFPRATLLMQKEEYEAAFGADPSKFGFDPSNYPTLKSNPVKKLEGDLDVFGDGSVVVKRAVGHTPGHQTLFVKLPKTGNILLSGDLVHFTENWQKRGVPVFNFNKEQSVKAMNDTAKFLEANHATLWIQHDYEQNQTLRHAPAFYE</sequence>
<evidence type="ECO:0000313" key="7">
    <source>
        <dbReference type="EMBL" id="WXB16868.1"/>
    </source>
</evidence>
<keyword evidence="2" id="KW-0479">Metal-binding</keyword>
<evidence type="ECO:0000256" key="4">
    <source>
        <dbReference type="ARBA" id="ARBA00022833"/>
    </source>
</evidence>
<comment type="similarity">
    <text evidence="1">Belongs to the metallo-beta-lactamase superfamily.</text>
</comment>
<protein>
    <submittedName>
        <fullName evidence="7">N-acyl homoserine lactonase family protein</fullName>
    </submittedName>
</protein>
<dbReference type="Proteomes" id="UP001370348">
    <property type="component" value="Chromosome"/>
</dbReference>
<dbReference type="RefSeq" id="WP_394826498.1">
    <property type="nucleotide sequence ID" value="NZ_CP089984.1"/>
</dbReference>
<keyword evidence="8" id="KW-1185">Reference proteome</keyword>
<feature type="region of interest" description="Disordered" evidence="5">
    <location>
        <begin position="1"/>
        <end position="27"/>
    </location>
</feature>
<dbReference type="EMBL" id="CP089984">
    <property type="protein sequence ID" value="WXB16868.1"/>
    <property type="molecule type" value="Genomic_DNA"/>
</dbReference>
<dbReference type="PANTHER" id="PTHR42978:SF3">
    <property type="entry name" value="BLR3078 PROTEIN"/>
    <property type="match status" value="1"/>
</dbReference>
<dbReference type="CDD" id="cd07729">
    <property type="entry name" value="AHL_lactonase_MBL-fold"/>
    <property type="match status" value="1"/>
</dbReference>
<keyword evidence="4" id="KW-0862">Zinc</keyword>
<evidence type="ECO:0000259" key="6">
    <source>
        <dbReference type="SMART" id="SM00849"/>
    </source>
</evidence>
<name>A0ABZ2M0Y5_9BACT</name>
<dbReference type="InterPro" id="IPR051013">
    <property type="entry name" value="MBL_superfamily_lactonases"/>
</dbReference>
<feature type="domain" description="Metallo-beta-lactamase" evidence="6">
    <location>
        <begin position="65"/>
        <end position="262"/>
    </location>
</feature>
<dbReference type="PANTHER" id="PTHR42978">
    <property type="entry name" value="QUORUM-QUENCHING LACTONASE YTNP-RELATED-RELATED"/>
    <property type="match status" value="1"/>
</dbReference>
<accession>A0ABZ2M0Y5</accession>
<dbReference type="Pfam" id="PF00753">
    <property type="entry name" value="Lactamase_B"/>
    <property type="match status" value="1"/>
</dbReference>
<evidence type="ECO:0000256" key="1">
    <source>
        <dbReference type="ARBA" id="ARBA00007749"/>
    </source>
</evidence>
<dbReference type="InterPro" id="IPR001279">
    <property type="entry name" value="Metallo-B-lactamas"/>
</dbReference>
<organism evidence="7 8">
    <name type="scientific">Pendulispora albinea</name>
    <dbReference type="NCBI Taxonomy" id="2741071"/>
    <lineage>
        <taxon>Bacteria</taxon>
        <taxon>Pseudomonadati</taxon>
        <taxon>Myxococcota</taxon>
        <taxon>Myxococcia</taxon>
        <taxon>Myxococcales</taxon>
        <taxon>Sorangiineae</taxon>
        <taxon>Pendulisporaceae</taxon>
        <taxon>Pendulispora</taxon>
    </lineage>
</organism>
<keyword evidence="3" id="KW-0378">Hydrolase</keyword>
<evidence type="ECO:0000313" key="8">
    <source>
        <dbReference type="Proteomes" id="UP001370348"/>
    </source>
</evidence>
<feature type="compositionally biased region" description="Polar residues" evidence="5">
    <location>
        <begin position="17"/>
        <end position="26"/>
    </location>
</feature>
<evidence type="ECO:0000256" key="2">
    <source>
        <dbReference type="ARBA" id="ARBA00022723"/>
    </source>
</evidence>
<dbReference type="InterPro" id="IPR036866">
    <property type="entry name" value="RibonucZ/Hydroxyglut_hydro"/>
</dbReference>
<evidence type="ECO:0000256" key="3">
    <source>
        <dbReference type="ARBA" id="ARBA00022801"/>
    </source>
</evidence>
<reference evidence="7 8" key="1">
    <citation type="submission" date="2021-12" db="EMBL/GenBank/DDBJ databases">
        <title>Discovery of the Pendulisporaceae a myxobacterial family with distinct sporulation behavior and unique specialized metabolism.</title>
        <authorList>
            <person name="Garcia R."/>
            <person name="Popoff A."/>
            <person name="Bader C.D."/>
            <person name="Loehr J."/>
            <person name="Walesch S."/>
            <person name="Walt C."/>
            <person name="Boldt J."/>
            <person name="Bunk B."/>
            <person name="Haeckl F.J.F.P.J."/>
            <person name="Gunesch A.P."/>
            <person name="Birkelbach J."/>
            <person name="Nuebel U."/>
            <person name="Pietschmann T."/>
            <person name="Bach T."/>
            <person name="Mueller R."/>
        </authorList>
    </citation>
    <scope>NUCLEOTIDE SEQUENCE [LARGE SCALE GENOMIC DNA]</scope>
    <source>
        <strain evidence="7 8">MSr11954</strain>
    </source>
</reference>
<evidence type="ECO:0000256" key="5">
    <source>
        <dbReference type="SAM" id="MobiDB-lite"/>
    </source>
</evidence>
<dbReference type="SUPFAM" id="SSF56281">
    <property type="entry name" value="Metallo-hydrolase/oxidoreductase"/>
    <property type="match status" value="1"/>
</dbReference>
<gene>
    <name evidence="7" type="ORF">LZC94_06245</name>
</gene>
<dbReference type="SMART" id="SM00849">
    <property type="entry name" value="Lactamase_B"/>
    <property type="match status" value="1"/>
</dbReference>
<dbReference type="Gene3D" id="3.60.15.10">
    <property type="entry name" value="Ribonuclease Z/Hydroxyacylglutathione hydrolase-like"/>
    <property type="match status" value="1"/>
</dbReference>
<proteinExistence type="inferred from homology"/>